<dbReference type="Proteomes" id="UP001154240">
    <property type="component" value="Unassembled WGS sequence"/>
</dbReference>
<proteinExistence type="predicted"/>
<gene>
    <name evidence="1" type="ORF">OLX77_04665</name>
</gene>
<evidence type="ECO:0000313" key="1">
    <source>
        <dbReference type="EMBL" id="MDG4475450.1"/>
    </source>
</evidence>
<reference evidence="1" key="2">
    <citation type="submission" date="2022-10" db="EMBL/GenBank/DDBJ databases">
        <authorList>
            <person name="Aronson H.S."/>
        </authorList>
    </citation>
    <scope>NUCLEOTIDE SEQUENCE</scope>
    <source>
        <strain evidence="1">RS19-109</strain>
    </source>
</reference>
<sequence length="76" mass="9205">MKQVAIAIDQLLNAILGGWADETLSARMWRHRALPWWREARWLVDKLFFWQPNHCYQSFVSELQRKQLPEDYQEGM</sequence>
<organism evidence="1 2">
    <name type="scientific">Thiovibrio frasassiensis</name>
    <dbReference type="NCBI Taxonomy" id="2984131"/>
    <lineage>
        <taxon>Bacteria</taxon>
        <taxon>Pseudomonadati</taxon>
        <taxon>Thermodesulfobacteriota</taxon>
        <taxon>Desulfobulbia</taxon>
        <taxon>Desulfobulbales</taxon>
        <taxon>Thiovibrionaceae</taxon>
        <taxon>Thiovibrio</taxon>
    </lineage>
</organism>
<evidence type="ECO:0000313" key="2">
    <source>
        <dbReference type="Proteomes" id="UP001154240"/>
    </source>
</evidence>
<accession>A0A9X4MGG2</accession>
<protein>
    <submittedName>
        <fullName evidence="1">Uncharacterized protein</fullName>
    </submittedName>
</protein>
<dbReference type="AlphaFoldDB" id="A0A9X4MGG2"/>
<reference evidence="1" key="1">
    <citation type="journal article" date="2022" name="bioRxiv">
        <title>Thiovibrio frasassiensisgen. nov., sp. nov., an autotrophic, elemental sulfur disproportionating bacterium isolated from sulfidic karst sediment, and proposal of Thiovibrionaceae fam. nov.</title>
        <authorList>
            <person name="Aronson H."/>
            <person name="Thomas C."/>
            <person name="Bhattacharyya M."/>
            <person name="Eckstein S."/>
            <person name="Jensen S."/>
            <person name="Barco R."/>
            <person name="Macalady J."/>
            <person name="Amend J."/>
        </authorList>
    </citation>
    <scope>NUCLEOTIDE SEQUENCE</scope>
    <source>
        <strain evidence="1">RS19-109</strain>
    </source>
</reference>
<keyword evidence="2" id="KW-1185">Reference proteome</keyword>
<comment type="caution">
    <text evidence="1">The sequence shown here is derived from an EMBL/GenBank/DDBJ whole genome shotgun (WGS) entry which is preliminary data.</text>
</comment>
<name>A0A9X4MGG2_9BACT</name>
<dbReference type="EMBL" id="JAPHEH010000001">
    <property type="protein sequence ID" value="MDG4475450.1"/>
    <property type="molecule type" value="Genomic_DNA"/>
</dbReference>
<dbReference type="RefSeq" id="WP_307632422.1">
    <property type="nucleotide sequence ID" value="NZ_JAPHEH010000001.1"/>
</dbReference>